<dbReference type="Proteomes" id="UP000237632">
    <property type="component" value="Unassembled WGS sequence"/>
</dbReference>
<gene>
    <name evidence="8" type="ORF">C6T65_15960</name>
</gene>
<evidence type="ECO:0000313" key="9">
    <source>
        <dbReference type="Proteomes" id="UP000237632"/>
    </source>
</evidence>
<evidence type="ECO:0000256" key="2">
    <source>
        <dbReference type="ARBA" id="ARBA00022748"/>
    </source>
</evidence>
<dbReference type="PROSITE" id="PS51352">
    <property type="entry name" value="THIOREDOXIN_2"/>
    <property type="match status" value="1"/>
</dbReference>
<feature type="domain" description="Thioredoxin" evidence="7">
    <location>
        <begin position="40"/>
        <end position="207"/>
    </location>
</feature>
<dbReference type="PROSITE" id="PS00194">
    <property type="entry name" value="THIOREDOXIN_1"/>
    <property type="match status" value="1"/>
</dbReference>
<comment type="subcellular location">
    <subcellularLocation>
        <location evidence="1">Cell envelope</location>
    </subcellularLocation>
</comment>
<dbReference type="AlphaFoldDB" id="A0AA45BDB9"/>
<dbReference type="InterPro" id="IPR036249">
    <property type="entry name" value="Thioredoxin-like_sf"/>
</dbReference>
<feature type="region of interest" description="Disordered" evidence="5">
    <location>
        <begin position="1"/>
        <end position="25"/>
    </location>
</feature>
<evidence type="ECO:0000256" key="5">
    <source>
        <dbReference type="SAM" id="MobiDB-lite"/>
    </source>
</evidence>
<evidence type="ECO:0000313" key="8">
    <source>
        <dbReference type="EMBL" id="PRH41323.1"/>
    </source>
</evidence>
<comment type="caution">
    <text evidence="8">The sequence shown here is derived from an EMBL/GenBank/DDBJ whole genome shotgun (WGS) entry which is preliminary data.</text>
</comment>
<reference evidence="8 9" key="1">
    <citation type="submission" date="2018-03" db="EMBL/GenBank/DDBJ databases">
        <authorList>
            <person name="Nguyen K."/>
            <person name="Fouts D."/>
            <person name="Sutton G."/>
        </authorList>
    </citation>
    <scope>NUCLEOTIDE SEQUENCE [LARGE SCALE GENOMIC DNA]</scope>
    <source>
        <strain evidence="8 9">AU3578</strain>
    </source>
</reference>
<dbReference type="InterPro" id="IPR013740">
    <property type="entry name" value="Redoxin"/>
</dbReference>
<dbReference type="CDD" id="cd02966">
    <property type="entry name" value="TlpA_like_family"/>
    <property type="match status" value="1"/>
</dbReference>
<keyword evidence="4" id="KW-0676">Redox-active center</keyword>
<dbReference type="InterPro" id="IPR013766">
    <property type="entry name" value="Thioredoxin_domain"/>
</dbReference>
<protein>
    <submittedName>
        <fullName evidence="8">TlpA family protein disulfide reductase</fullName>
    </submittedName>
</protein>
<dbReference type="GO" id="GO:0017004">
    <property type="term" value="P:cytochrome complex assembly"/>
    <property type="evidence" value="ECO:0007669"/>
    <property type="project" value="UniProtKB-KW"/>
</dbReference>
<organism evidence="8 9">
    <name type="scientific">Burkholderia vietnamiensis</name>
    <dbReference type="NCBI Taxonomy" id="60552"/>
    <lineage>
        <taxon>Bacteria</taxon>
        <taxon>Pseudomonadati</taxon>
        <taxon>Pseudomonadota</taxon>
        <taxon>Betaproteobacteria</taxon>
        <taxon>Burkholderiales</taxon>
        <taxon>Burkholderiaceae</taxon>
        <taxon>Burkholderia</taxon>
        <taxon>Burkholderia cepacia complex</taxon>
    </lineage>
</organism>
<dbReference type="PANTHER" id="PTHR42852">
    <property type="entry name" value="THIOL:DISULFIDE INTERCHANGE PROTEIN DSBE"/>
    <property type="match status" value="1"/>
</dbReference>
<evidence type="ECO:0000256" key="6">
    <source>
        <dbReference type="SAM" id="Phobius"/>
    </source>
</evidence>
<dbReference type="RefSeq" id="WP_027810701.1">
    <property type="nucleotide sequence ID" value="NZ_CADFFD010000025.1"/>
</dbReference>
<feature type="transmembrane region" description="Helical" evidence="6">
    <location>
        <begin position="34"/>
        <end position="54"/>
    </location>
</feature>
<dbReference type="InterPro" id="IPR017937">
    <property type="entry name" value="Thioredoxin_CS"/>
</dbReference>
<keyword evidence="6" id="KW-0472">Membrane</keyword>
<dbReference type="InterPro" id="IPR050553">
    <property type="entry name" value="Thioredoxin_ResA/DsbE_sf"/>
</dbReference>
<name>A0AA45BDB9_BURVI</name>
<keyword evidence="6" id="KW-1133">Transmembrane helix</keyword>
<evidence type="ECO:0000259" key="7">
    <source>
        <dbReference type="PROSITE" id="PS51352"/>
    </source>
</evidence>
<keyword evidence="2" id="KW-0201">Cytochrome c-type biogenesis</keyword>
<dbReference type="Gene3D" id="3.40.30.10">
    <property type="entry name" value="Glutaredoxin"/>
    <property type="match status" value="1"/>
</dbReference>
<sequence>MNQRRPDRSDEPIPPSDTAERHDGERNWRMSRRAWLAMLSVTGLAGAGFAYGSWFSDDIVNGVVIHPRPRELGTLRFADDKGTATSLSAFRGRVVLLNVWATWCLPCRDEMPTLDRLQAALGGPSFEVVAVSLDAGGLPAVQAFFREIGVKHLRPYLDTFHDVAALASTGIPLTLLIDRNGREVGRKLGPATWDDPQMLRLIRRYLPATP</sequence>
<dbReference type="EMBL" id="PVHK01000116">
    <property type="protein sequence ID" value="PRH41323.1"/>
    <property type="molecule type" value="Genomic_DNA"/>
</dbReference>
<dbReference type="GO" id="GO:0030313">
    <property type="term" value="C:cell envelope"/>
    <property type="evidence" value="ECO:0007669"/>
    <property type="project" value="UniProtKB-SubCell"/>
</dbReference>
<dbReference type="Pfam" id="PF08534">
    <property type="entry name" value="Redoxin"/>
    <property type="match status" value="1"/>
</dbReference>
<keyword evidence="6" id="KW-0812">Transmembrane</keyword>
<accession>A0AA45BDB9</accession>
<proteinExistence type="predicted"/>
<keyword evidence="3" id="KW-1015">Disulfide bond</keyword>
<dbReference type="SUPFAM" id="SSF52833">
    <property type="entry name" value="Thioredoxin-like"/>
    <property type="match status" value="1"/>
</dbReference>
<evidence type="ECO:0000256" key="4">
    <source>
        <dbReference type="ARBA" id="ARBA00023284"/>
    </source>
</evidence>
<dbReference type="PANTHER" id="PTHR42852:SF6">
    <property type="entry name" value="THIOL:DISULFIDE INTERCHANGE PROTEIN DSBE"/>
    <property type="match status" value="1"/>
</dbReference>
<dbReference type="GO" id="GO:0015036">
    <property type="term" value="F:disulfide oxidoreductase activity"/>
    <property type="evidence" value="ECO:0007669"/>
    <property type="project" value="UniProtKB-ARBA"/>
</dbReference>
<evidence type="ECO:0000256" key="1">
    <source>
        <dbReference type="ARBA" id="ARBA00004196"/>
    </source>
</evidence>
<evidence type="ECO:0000256" key="3">
    <source>
        <dbReference type="ARBA" id="ARBA00023157"/>
    </source>
</evidence>
<feature type="compositionally biased region" description="Basic and acidic residues" evidence="5">
    <location>
        <begin position="1"/>
        <end position="11"/>
    </location>
</feature>